<feature type="region of interest" description="Disordered" evidence="1">
    <location>
        <begin position="1"/>
        <end position="31"/>
    </location>
</feature>
<organism evidence="3 5">
    <name type="scientific">Cucumis melo var. makuwa</name>
    <name type="common">Oriental melon</name>
    <dbReference type="NCBI Taxonomy" id="1194695"/>
    <lineage>
        <taxon>Eukaryota</taxon>
        <taxon>Viridiplantae</taxon>
        <taxon>Streptophyta</taxon>
        <taxon>Embryophyta</taxon>
        <taxon>Tracheophyta</taxon>
        <taxon>Spermatophyta</taxon>
        <taxon>Magnoliopsida</taxon>
        <taxon>eudicotyledons</taxon>
        <taxon>Gunneridae</taxon>
        <taxon>Pentapetalae</taxon>
        <taxon>rosids</taxon>
        <taxon>fabids</taxon>
        <taxon>Cucurbitales</taxon>
        <taxon>Cucurbitaceae</taxon>
        <taxon>Benincaseae</taxon>
        <taxon>Cucumis</taxon>
    </lineage>
</organism>
<name>A0A5D3D3P6_CUCMM</name>
<protein>
    <submittedName>
        <fullName evidence="3">RING-H2 finger protein ATL66</fullName>
    </submittedName>
</protein>
<evidence type="ECO:0000313" key="4">
    <source>
        <dbReference type="Proteomes" id="UP000321393"/>
    </source>
</evidence>
<evidence type="ECO:0000256" key="1">
    <source>
        <dbReference type="SAM" id="MobiDB-lite"/>
    </source>
</evidence>
<evidence type="ECO:0000313" key="5">
    <source>
        <dbReference type="Proteomes" id="UP000321947"/>
    </source>
</evidence>
<dbReference type="EMBL" id="SSTE01016227">
    <property type="protein sequence ID" value="KAA0042000.1"/>
    <property type="molecule type" value="Genomic_DNA"/>
</dbReference>
<dbReference type="EMBL" id="SSTD01007940">
    <property type="protein sequence ID" value="TYK17936.1"/>
    <property type="molecule type" value="Genomic_DNA"/>
</dbReference>
<gene>
    <name evidence="3" type="ORF">E5676_scaffold306G002330</name>
    <name evidence="2" type="ORF">E6C27_scaffold67G004420</name>
</gene>
<evidence type="ECO:0000313" key="3">
    <source>
        <dbReference type="EMBL" id="TYK17936.1"/>
    </source>
</evidence>
<comment type="caution">
    <text evidence="3">The sequence shown here is derived from an EMBL/GenBank/DDBJ whole genome shotgun (WGS) entry which is preliminary data.</text>
</comment>
<sequence length="100" mass="10879">MASLSQASMDKRGGVHPHGVLGGPSCPKGPHEQAFSYYDDLSYVFRRDQATGAHTETFVDVRPNVSGGYEGFPNEDGNDMEIPTMYSQGLHMSPEDIMGI</sequence>
<dbReference type="Proteomes" id="UP000321947">
    <property type="component" value="Unassembled WGS sequence"/>
</dbReference>
<accession>A0A5D3D3P6</accession>
<evidence type="ECO:0000313" key="2">
    <source>
        <dbReference type="EMBL" id="KAA0042000.1"/>
    </source>
</evidence>
<dbReference type="Proteomes" id="UP000321393">
    <property type="component" value="Unassembled WGS sequence"/>
</dbReference>
<reference evidence="4 5" key="1">
    <citation type="submission" date="2019-08" db="EMBL/GenBank/DDBJ databases">
        <title>Draft genome sequences of two oriental melons (Cucumis melo L. var makuwa).</title>
        <authorList>
            <person name="Kwon S.-Y."/>
        </authorList>
    </citation>
    <scope>NUCLEOTIDE SEQUENCE [LARGE SCALE GENOMIC DNA]</scope>
    <source>
        <strain evidence="5">cv. Chang Bougi</strain>
        <strain evidence="4">cv. SW 3</strain>
        <tissue evidence="3">Leaf</tissue>
    </source>
</reference>
<proteinExistence type="predicted"/>
<dbReference type="AlphaFoldDB" id="A0A5D3D3P6"/>